<evidence type="ECO:0000256" key="1">
    <source>
        <dbReference type="ARBA" id="ARBA00006484"/>
    </source>
</evidence>
<dbReference type="Proteomes" id="UP001500016">
    <property type="component" value="Unassembled WGS sequence"/>
</dbReference>
<organism evidence="3 4">
    <name type="scientific">Streptomyces albiaxialis</name>
    <dbReference type="NCBI Taxonomy" id="329523"/>
    <lineage>
        <taxon>Bacteria</taxon>
        <taxon>Bacillati</taxon>
        <taxon>Actinomycetota</taxon>
        <taxon>Actinomycetes</taxon>
        <taxon>Kitasatosporales</taxon>
        <taxon>Streptomycetaceae</taxon>
        <taxon>Streptomyces</taxon>
    </lineage>
</organism>
<name>A0ABP5GZG8_9ACTN</name>
<proteinExistence type="inferred from homology"/>
<comment type="similarity">
    <text evidence="1">Belongs to the short-chain dehydrogenases/reductases (SDR) family.</text>
</comment>
<dbReference type="Gene3D" id="3.40.50.720">
    <property type="entry name" value="NAD(P)-binding Rossmann-like Domain"/>
    <property type="match status" value="1"/>
</dbReference>
<reference evidence="4" key="1">
    <citation type="journal article" date="2019" name="Int. J. Syst. Evol. Microbiol.">
        <title>The Global Catalogue of Microorganisms (GCM) 10K type strain sequencing project: providing services to taxonomists for standard genome sequencing and annotation.</title>
        <authorList>
            <consortium name="The Broad Institute Genomics Platform"/>
            <consortium name="The Broad Institute Genome Sequencing Center for Infectious Disease"/>
            <person name="Wu L."/>
            <person name="Ma J."/>
        </authorList>
    </citation>
    <scope>NUCLEOTIDE SEQUENCE [LARGE SCALE GENOMIC DNA]</scope>
    <source>
        <strain evidence="4">JCM 15478</strain>
    </source>
</reference>
<evidence type="ECO:0000313" key="3">
    <source>
        <dbReference type="EMBL" id="GAA2061222.1"/>
    </source>
</evidence>
<dbReference type="InterPro" id="IPR002347">
    <property type="entry name" value="SDR_fam"/>
</dbReference>
<comment type="caution">
    <text evidence="3">The sequence shown here is derived from an EMBL/GenBank/DDBJ whole genome shotgun (WGS) entry which is preliminary data.</text>
</comment>
<protein>
    <submittedName>
        <fullName evidence="3">SDR family oxidoreductase</fullName>
    </submittedName>
</protein>
<gene>
    <name evidence="3" type="ORF">GCM10009801_03380</name>
</gene>
<keyword evidence="2" id="KW-0560">Oxidoreductase</keyword>
<dbReference type="EMBL" id="BAAAPE010000001">
    <property type="protein sequence ID" value="GAA2061222.1"/>
    <property type="molecule type" value="Genomic_DNA"/>
</dbReference>
<dbReference type="Pfam" id="PF13561">
    <property type="entry name" value="adh_short_C2"/>
    <property type="match status" value="1"/>
</dbReference>
<dbReference type="PRINTS" id="PR00081">
    <property type="entry name" value="GDHRDH"/>
</dbReference>
<keyword evidence="4" id="KW-1185">Reference proteome</keyword>
<dbReference type="CDD" id="cd05233">
    <property type="entry name" value="SDR_c"/>
    <property type="match status" value="1"/>
</dbReference>
<dbReference type="InterPro" id="IPR036291">
    <property type="entry name" value="NAD(P)-bd_dom_sf"/>
</dbReference>
<evidence type="ECO:0000256" key="2">
    <source>
        <dbReference type="ARBA" id="ARBA00023002"/>
    </source>
</evidence>
<dbReference type="SUPFAM" id="SSF51735">
    <property type="entry name" value="NAD(P)-binding Rossmann-fold domains"/>
    <property type="match status" value="1"/>
</dbReference>
<dbReference type="PANTHER" id="PTHR43669:SF3">
    <property type="entry name" value="ALCOHOL DEHYDROGENASE, PUTATIVE (AFU_ORTHOLOGUE AFUA_3G03445)-RELATED"/>
    <property type="match status" value="1"/>
</dbReference>
<dbReference type="PANTHER" id="PTHR43669">
    <property type="entry name" value="5-KETO-D-GLUCONATE 5-REDUCTASE"/>
    <property type="match status" value="1"/>
</dbReference>
<accession>A0ABP5GZG8</accession>
<evidence type="ECO:0000313" key="4">
    <source>
        <dbReference type="Proteomes" id="UP001500016"/>
    </source>
</evidence>
<sequence length="255" mass="26623">MQRNERCVTDMLLRDKVAVVYGASGPVGGAAARAFAREGARVFLAGREKARLDKDAGLAATGETASVDAHDEEAVNAYVDGIVARTGRLDISFNATGYGDVQQPLTEIALEDFLQPIANAMRTQFLTTRAAARHMAERRSGVVLAFGGGGTQTLPGLGGFKIALDALEGLRRQWACELGAQGIRVVTLKSGGVPEGIPADFPGRAEIEAELVGTTLLGRPATLEDVGDVAAFVASDHARTLTSTDVNISCGAIVD</sequence>